<gene>
    <name evidence="2" type="ORF">NM203_28370</name>
</gene>
<name>A0ABT1MCK2_9MYCO</name>
<evidence type="ECO:0000313" key="2">
    <source>
        <dbReference type="EMBL" id="MCP9276107.1"/>
    </source>
</evidence>
<evidence type="ECO:0008006" key="4">
    <source>
        <dbReference type="Google" id="ProtNLM"/>
    </source>
</evidence>
<proteinExistence type="predicted"/>
<feature type="chain" id="PRO_5046900357" description="Secreted protein" evidence="1">
    <location>
        <begin position="26"/>
        <end position="103"/>
    </location>
</feature>
<feature type="signal peptide" evidence="1">
    <location>
        <begin position="1"/>
        <end position="25"/>
    </location>
</feature>
<protein>
    <recommendedName>
        <fullName evidence="4">Secreted protein</fullName>
    </recommendedName>
</protein>
<evidence type="ECO:0000256" key="1">
    <source>
        <dbReference type="SAM" id="SignalP"/>
    </source>
</evidence>
<keyword evidence="3" id="KW-1185">Reference proteome</keyword>
<sequence>MPFVRCLLSAVVVAGAALATSPSAAAIPGYLECPPRDDLGLDIAGGLTCEEAETVAGDYDPEGDKYQAVDDFTCYGAAADVYPIVFTCVRGDQEIVVSDVASS</sequence>
<reference evidence="2 3" key="1">
    <citation type="submission" date="2022-06" db="EMBL/GenBank/DDBJ databases">
        <title>Mycolicibacterium sp. CAU 1645 isolated from seawater.</title>
        <authorList>
            <person name="Kim W."/>
        </authorList>
    </citation>
    <scope>NUCLEOTIDE SEQUENCE [LARGE SCALE GENOMIC DNA]</scope>
    <source>
        <strain evidence="2 3">CAU 1645</strain>
    </source>
</reference>
<organism evidence="2 3">
    <name type="scientific">Mycolicibacterium arenosum</name>
    <dbReference type="NCBI Taxonomy" id="2952157"/>
    <lineage>
        <taxon>Bacteria</taxon>
        <taxon>Bacillati</taxon>
        <taxon>Actinomycetota</taxon>
        <taxon>Actinomycetes</taxon>
        <taxon>Mycobacteriales</taxon>
        <taxon>Mycobacteriaceae</taxon>
        <taxon>Mycolicibacterium</taxon>
    </lineage>
</organism>
<dbReference type="Proteomes" id="UP001651690">
    <property type="component" value="Unassembled WGS sequence"/>
</dbReference>
<evidence type="ECO:0000313" key="3">
    <source>
        <dbReference type="Proteomes" id="UP001651690"/>
    </source>
</evidence>
<dbReference type="EMBL" id="JANDBD010000014">
    <property type="protein sequence ID" value="MCP9276107.1"/>
    <property type="molecule type" value="Genomic_DNA"/>
</dbReference>
<accession>A0ABT1MCK2</accession>
<keyword evidence="1" id="KW-0732">Signal</keyword>
<comment type="caution">
    <text evidence="2">The sequence shown here is derived from an EMBL/GenBank/DDBJ whole genome shotgun (WGS) entry which is preliminary data.</text>
</comment>
<dbReference type="RefSeq" id="WP_255063965.1">
    <property type="nucleotide sequence ID" value="NZ_JANDBD010000014.1"/>
</dbReference>